<dbReference type="AlphaFoldDB" id="A0A915M7P4"/>
<dbReference type="Proteomes" id="UP000887561">
    <property type="component" value="Unplaced"/>
</dbReference>
<keyword evidence="3" id="KW-0675">Receptor</keyword>
<reference evidence="7" key="1">
    <citation type="submission" date="2022-11" db="UniProtKB">
        <authorList>
            <consortium name="WormBaseParasite"/>
        </authorList>
    </citation>
    <scope>IDENTIFICATION</scope>
</reference>
<evidence type="ECO:0000256" key="3">
    <source>
        <dbReference type="ARBA" id="ARBA00023170"/>
    </source>
</evidence>
<evidence type="ECO:0000256" key="1">
    <source>
        <dbReference type="ARBA" id="ARBA00023015"/>
    </source>
</evidence>
<evidence type="ECO:0000313" key="7">
    <source>
        <dbReference type="WBParaSite" id="scaffold2965_cov280.g5749"/>
    </source>
</evidence>
<dbReference type="PANTHER" id="PTHR46587:SF5">
    <property type="entry name" value="NUCLEAR HORMONE RECEPTOR FAMILY"/>
    <property type="match status" value="1"/>
</dbReference>
<dbReference type="WBParaSite" id="scaffold2965_cov280.g5749">
    <property type="protein sequence ID" value="scaffold2965_cov280.g5749"/>
    <property type="gene ID" value="scaffold2965_cov280.g5749"/>
</dbReference>
<evidence type="ECO:0000256" key="4">
    <source>
        <dbReference type="SAM" id="MobiDB-lite"/>
    </source>
</evidence>
<sequence>MRESDVQPKRDPTGSQKNRRAPQRRRGSAAASLLLVPKRETLPIFDNNNTDGGSPNTPLPSLSCFEKILTNGTLYHPISTICPSNGTEENGYQTIHSPSTSSFPPSAESGIFDENGAAVQFVKKLEIREQQTEFERLVNDYSEHLRCMNRLLTPIEHFLTEQRYSVRKLSLDHFYTASKYPELIEKGYFAMINNTYVPPDKTGFETLTDDKRTREAKFDILRPTIDRLWHTLVLPFSNLRINDAEIVALHLLLMWSPSNNRHITLKTRQLMSSRRDWAIQRLFNYYQNIGIEEPEVRLGEILLLLPELEVICDKHCKDFQVAQFFEFCNMSEYWYENYCYTTLNIAAAI</sequence>
<feature type="compositionally biased region" description="Basic and acidic residues" evidence="4">
    <location>
        <begin position="1"/>
        <end position="12"/>
    </location>
</feature>
<dbReference type="PANTHER" id="PTHR46587">
    <property type="entry name" value="NUCLEAR HORMONE RECEPTOR FAMILY"/>
    <property type="match status" value="1"/>
</dbReference>
<evidence type="ECO:0000259" key="5">
    <source>
        <dbReference type="PROSITE" id="PS51843"/>
    </source>
</evidence>
<feature type="compositionally biased region" description="Basic residues" evidence="4">
    <location>
        <begin position="17"/>
        <end position="27"/>
    </location>
</feature>
<dbReference type="InterPro" id="IPR035500">
    <property type="entry name" value="NHR-like_dom_sf"/>
</dbReference>
<feature type="region of interest" description="Disordered" evidence="4">
    <location>
        <begin position="1"/>
        <end position="32"/>
    </location>
</feature>
<evidence type="ECO:0000313" key="6">
    <source>
        <dbReference type="Proteomes" id="UP000887561"/>
    </source>
</evidence>
<name>A0A915M7P4_MELJA</name>
<dbReference type="Gene3D" id="1.10.565.10">
    <property type="entry name" value="Retinoid X Receptor"/>
    <property type="match status" value="1"/>
</dbReference>
<evidence type="ECO:0000256" key="2">
    <source>
        <dbReference type="ARBA" id="ARBA00023163"/>
    </source>
</evidence>
<proteinExistence type="predicted"/>
<feature type="domain" description="NR LBD" evidence="5">
    <location>
        <begin position="1"/>
        <end position="341"/>
    </location>
</feature>
<dbReference type="Pfam" id="PF00104">
    <property type="entry name" value="Hormone_recep"/>
    <property type="match status" value="1"/>
</dbReference>
<dbReference type="SMART" id="SM00430">
    <property type="entry name" value="HOLI"/>
    <property type="match status" value="1"/>
</dbReference>
<protein>
    <submittedName>
        <fullName evidence="7">NR LBD domain-containing protein</fullName>
    </submittedName>
</protein>
<dbReference type="PROSITE" id="PS51843">
    <property type="entry name" value="NR_LBD"/>
    <property type="match status" value="1"/>
</dbReference>
<dbReference type="SUPFAM" id="SSF48508">
    <property type="entry name" value="Nuclear receptor ligand-binding domain"/>
    <property type="match status" value="1"/>
</dbReference>
<keyword evidence="2" id="KW-0804">Transcription</keyword>
<keyword evidence="1" id="KW-0805">Transcription regulation</keyword>
<accession>A0A915M7P4</accession>
<organism evidence="6 7">
    <name type="scientific">Meloidogyne javanica</name>
    <name type="common">Root-knot nematode worm</name>
    <dbReference type="NCBI Taxonomy" id="6303"/>
    <lineage>
        <taxon>Eukaryota</taxon>
        <taxon>Metazoa</taxon>
        <taxon>Ecdysozoa</taxon>
        <taxon>Nematoda</taxon>
        <taxon>Chromadorea</taxon>
        <taxon>Rhabditida</taxon>
        <taxon>Tylenchina</taxon>
        <taxon>Tylenchomorpha</taxon>
        <taxon>Tylenchoidea</taxon>
        <taxon>Meloidogynidae</taxon>
        <taxon>Meloidogyninae</taxon>
        <taxon>Meloidogyne</taxon>
        <taxon>Meloidogyne incognita group</taxon>
    </lineage>
</organism>
<dbReference type="InterPro" id="IPR000536">
    <property type="entry name" value="Nucl_hrmn_rcpt_lig-bd"/>
</dbReference>
<keyword evidence="6" id="KW-1185">Reference proteome</keyword>